<feature type="domain" description="Nucleotide-diphospho-sugar transferase" evidence="3">
    <location>
        <begin position="427"/>
        <end position="647"/>
    </location>
</feature>
<proteinExistence type="predicted"/>
<dbReference type="Proteomes" id="UP000284403">
    <property type="component" value="Unassembled WGS sequence"/>
</dbReference>
<dbReference type="InterPro" id="IPR005069">
    <property type="entry name" value="Nucl-diP-sugar_transferase"/>
</dbReference>
<dbReference type="PANTHER" id="PTHR47032">
    <property type="entry name" value="UDP-D-XYLOSE:L-FUCOSE ALPHA-1,3-D-XYLOSYLTRANSFERASE-RELATED"/>
    <property type="match status" value="1"/>
</dbReference>
<protein>
    <recommendedName>
        <fullName evidence="3">Nucleotide-diphospho-sugar transferase domain-containing protein</fullName>
    </recommendedName>
</protein>
<comment type="caution">
    <text evidence="4">The sequence shown here is derived from an EMBL/GenBank/DDBJ whole genome shotgun (WGS) entry which is preliminary data.</text>
</comment>
<feature type="transmembrane region" description="Helical" evidence="2">
    <location>
        <begin position="35"/>
        <end position="60"/>
    </location>
</feature>
<sequence length="716" mass="80379">MLAWVNRVCRRASSGNAPVMGPAGRRKYPPSYLKIVFCLCVSCCLGVVLVTMLLASQLFLEGSDDDPTKTTTRGGKTSSHEVVAGTGGRATQAGVDKRRNESWVTARGTTPLPCPGFQEQPSPAAYYCANGAANRAPFSSLRVNPLLGPMEGRKKIDVGATSAQCYESNGVRVARPLWATSLLQSLLADGAYDAAVSLLRHDRWYLLIGWVPDKFMPPQKPVRRANGELTFPQTRGTNATYYLETYGSVWHAKVEVGTWRFHFQLVHLNAIAVCVRERIHLYKYYCLPDAHVEALPVYVCACRHCVIPTDDSQHNMSNFSSGRLPLWHEPSLVEISRTARSALSLGNDMPPTPLHGETNACIDASEAPWLINASLIAAFPYEGKHNDLDSLLKIQSIQNGFVTVVVFNSFWRDHLHNFAYSFAKKAKMRNLIVAATDAAALSLCLSFRLPCLNASIFAEPEGDEKSAGIASSQKAGFTRKVTEEYSWVKPRLAIAVLRRGYAFMLADLDITWNRSPMPYLRKSHLDLLHQCDNKAQLSINSGLYMVRPNERTLRYFQDMMSFRTDESADQNAMKLFMKYDHVHGVSHQCLPRWEFNMKCNYKLERSRRLERGRETFLWRPYPVNETPKWVAMHATCLSGAKDKIRYFKTIKAWFLDELDAKTGTVSSPKPFCVLLPPSPDATVPAKRLVHGVLATTTHSDAYKEMLPDSKYLQQRH</sequence>
<gene>
    <name evidence="4" type="ORF">Tco025E_06184</name>
</gene>
<dbReference type="GO" id="GO:0016757">
    <property type="term" value="F:glycosyltransferase activity"/>
    <property type="evidence" value="ECO:0007669"/>
    <property type="project" value="TreeGrafter"/>
</dbReference>
<feature type="region of interest" description="Disordered" evidence="1">
    <location>
        <begin position="64"/>
        <end position="101"/>
    </location>
</feature>
<evidence type="ECO:0000313" key="4">
    <source>
        <dbReference type="EMBL" id="RNF13851.1"/>
    </source>
</evidence>
<dbReference type="PANTHER" id="PTHR47032:SF1">
    <property type="entry name" value="UDP-D-XYLOSE:L-FUCOSE ALPHA-1,3-D-XYLOSYLTRANSFERASE-RELATED"/>
    <property type="match status" value="1"/>
</dbReference>
<evidence type="ECO:0000256" key="2">
    <source>
        <dbReference type="SAM" id="Phobius"/>
    </source>
</evidence>
<keyword evidence="2" id="KW-0812">Transmembrane</keyword>
<organism evidence="4 5">
    <name type="scientific">Trypanosoma conorhini</name>
    <dbReference type="NCBI Taxonomy" id="83891"/>
    <lineage>
        <taxon>Eukaryota</taxon>
        <taxon>Discoba</taxon>
        <taxon>Euglenozoa</taxon>
        <taxon>Kinetoplastea</taxon>
        <taxon>Metakinetoplastina</taxon>
        <taxon>Trypanosomatida</taxon>
        <taxon>Trypanosomatidae</taxon>
        <taxon>Trypanosoma</taxon>
    </lineage>
</organism>
<keyword evidence="2" id="KW-1133">Transmembrane helix</keyword>
<dbReference type="RefSeq" id="XP_029226952.1">
    <property type="nucleotide sequence ID" value="XM_029373072.1"/>
</dbReference>
<dbReference type="GO" id="GO:0005794">
    <property type="term" value="C:Golgi apparatus"/>
    <property type="evidence" value="ECO:0007669"/>
    <property type="project" value="TreeGrafter"/>
</dbReference>
<keyword evidence="5" id="KW-1185">Reference proteome</keyword>
<evidence type="ECO:0000259" key="3">
    <source>
        <dbReference type="Pfam" id="PF03407"/>
    </source>
</evidence>
<keyword evidence="2" id="KW-0472">Membrane</keyword>
<name>A0A422P812_9TRYP</name>
<dbReference type="OrthoDB" id="69177at2759"/>
<dbReference type="Pfam" id="PF03407">
    <property type="entry name" value="Nucleotid_trans"/>
    <property type="match status" value="1"/>
</dbReference>
<evidence type="ECO:0000313" key="5">
    <source>
        <dbReference type="Proteomes" id="UP000284403"/>
    </source>
</evidence>
<evidence type="ECO:0000256" key="1">
    <source>
        <dbReference type="SAM" id="MobiDB-lite"/>
    </source>
</evidence>
<dbReference type="AlphaFoldDB" id="A0A422P812"/>
<dbReference type="GeneID" id="40319795"/>
<dbReference type="InterPro" id="IPR052636">
    <property type="entry name" value="UDP-D-xylose:L-fucose_XylT"/>
</dbReference>
<dbReference type="EMBL" id="MKKU01000388">
    <property type="protein sequence ID" value="RNF13851.1"/>
    <property type="molecule type" value="Genomic_DNA"/>
</dbReference>
<accession>A0A422P812</accession>
<reference evidence="4 5" key="1">
    <citation type="journal article" date="2018" name="BMC Genomics">
        <title>Genomic comparison of Trypanosoma conorhini and Trypanosoma rangeli to Trypanosoma cruzi strains of high and low virulence.</title>
        <authorList>
            <person name="Bradwell K.R."/>
            <person name="Koparde V.N."/>
            <person name="Matveyev A.V."/>
            <person name="Serrano M.G."/>
            <person name="Alves J.M."/>
            <person name="Parikh H."/>
            <person name="Huang B."/>
            <person name="Lee V."/>
            <person name="Espinosa-Alvarez O."/>
            <person name="Ortiz P.A."/>
            <person name="Costa-Martins A.G."/>
            <person name="Teixeira M.M."/>
            <person name="Buck G.A."/>
        </authorList>
    </citation>
    <scope>NUCLEOTIDE SEQUENCE [LARGE SCALE GENOMIC DNA]</scope>
    <source>
        <strain evidence="4 5">025E</strain>
    </source>
</reference>